<dbReference type="FunFam" id="3.30.70.1560:FF:000001">
    <property type="entry name" value="Pseudouridine synthase"/>
    <property type="match status" value="1"/>
</dbReference>
<dbReference type="CDD" id="cd00165">
    <property type="entry name" value="S4"/>
    <property type="match status" value="1"/>
</dbReference>
<dbReference type="PANTHER" id="PTHR47683:SF2">
    <property type="entry name" value="RNA-BINDING S4 DOMAIN-CONTAINING PROTEIN"/>
    <property type="match status" value="1"/>
</dbReference>
<dbReference type="GO" id="GO:0003723">
    <property type="term" value="F:RNA binding"/>
    <property type="evidence" value="ECO:0007669"/>
    <property type="project" value="UniProtKB-KW"/>
</dbReference>
<dbReference type="GO" id="GO:0005829">
    <property type="term" value="C:cytosol"/>
    <property type="evidence" value="ECO:0007669"/>
    <property type="project" value="UniProtKB-ARBA"/>
</dbReference>
<dbReference type="InterPro" id="IPR020094">
    <property type="entry name" value="TruA/RsuA/RluB/E/F_N"/>
</dbReference>
<dbReference type="InterPro" id="IPR018496">
    <property type="entry name" value="PsdUridine_synth_RsuA/RluB_CS"/>
</dbReference>
<dbReference type="Gene3D" id="3.30.70.580">
    <property type="entry name" value="Pseudouridine synthase I, catalytic domain, N-terminal subdomain"/>
    <property type="match status" value="1"/>
</dbReference>
<dbReference type="InterPro" id="IPR000748">
    <property type="entry name" value="PsdUridine_synth_RsuA/RluB/E/F"/>
</dbReference>
<comment type="similarity">
    <text evidence="1 5">Belongs to the pseudouridine synthase RsuA family.</text>
</comment>
<dbReference type="InterPro" id="IPR036986">
    <property type="entry name" value="S4_RNA-bd_sf"/>
</dbReference>
<evidence type="ECO:0000256" key="3">
    <source>
        <dbReference type="ARBA" id="ARBA00023235"/>
    </source>
</evidence>
<comment type="caution">
    <text evidence="7">The sequence shown here is derived from an EMBL/GenBank/DDBJ whole genome shotgun (WGS) entry which is preliminary data.</text>
</comment>
<dbReference type="SMART" id="SM00363">
    <property type="entry name" value="S4"/>
    <property type="match status" value="1"/>
</dbReference>
<dbReference type="PANTHER" id="PTHR47683">
    <property type="entry name" value="PSEUDOURIDINE SYNTHASE FAMILY PROTEIN-RELATED"/>
    <property type="match status" value="1"/>
</dbReference>
<organism evidence="7 8">
    <name type="scientific">Candidatus Stercoripulliclostridium pullicola</name>
    <dbReference type="NCBI Taxonomy" id="2840953"/>
    <lineage>
        <taxon>Bacteria</taxon>
        <taxon>Bacillati</taxon>
        <taxon>Bacillota</taxon>
        <taxon>Clostridia</taxon>
        <taxon>Eubacteriales</taxon>
        <taxon>Candidatus Stercoripulliclostridium</taxon>
    </lineage>
</organism>
<accession>A0A940DF49</accession>
<keyword evidence="2 4" id="KW-0694">RNA-binding</keyword>
<dbReference type="NCBIfam" id="TIGR00093">
    <property type="entry name" value="pseudouridine synthase"/>
    <property type="match status" value="1"/>
</dbReference>
<dbReference type="InterPro" id="IPR006145">
    <property type="entry name" value="PsdUridine_synth_RsuA/RluA"/>
</dbReference>
<dbReference type="Gene3D" id="3.30.70.1560">
    <property type="entry name" value="Alpha-L RNA-binding motif"/>
    <property type="match status" value="1"/>
</dbReference>
<evidence type="ECO:0000256" key="5">
    <source>
        <dbReference type="RuleBase" id="RU003887"/>
    </source>
</evidence>
<sequence length="235" mass="26464">MRLNKYIAECGAASRRGADKLISDGLVKVNNKVVTELGTIVNEDNDTVTVNGKKLVLRNRDVYIILNKPKGCITAVKDDKGRKTVMDYVESKDKRLFPVGRLDYDSEGLVLLTNDGDTAYKLTHPSSEIPKTYIAKVEGEIPEKELDKLRDGIPLDGAITHRAKIKVLGVEDLISRIEITIFEGKNRQIRRMFEYIGYNVIFLKRTAIGEIRLGGLGRGLTRYLTPKEIQFLKKL</sequence>
<dbReference type="CDD" id="cd02870">
    <property type="entry name" value="PseudoU_synth_RsuA_like"/>
    <property type="match status" value="1"/>
</dbReference>
<reference evidence="7" key="1">
    <citation type="submission" date="2020-10" db="EMBL/GenBank/DDBJ databases">
        <authorList>
            <person name="Gilroy R."/>
        </authorList>
    </citation>
    <scope>NUCLEOTIDE SEQUENCE</scope>
    <source>
        <strain evidence="7">517</strain>
    </source>
</reference>
<protein>
    <recommendedName>
        <fullName evidence="5">Pseudouridine synthase</fullName>
        <ecNumber evidence="5">5.4.99.-</ecNumber>
    </recommendedName>
</protein>
<dbReference type="Gene3D" id="3.10.290.10">
    <property type="entry name" value="RNA-binding S4 domain"/>
    <property type="match status" value="1"/>
</dbReference>
<evidence type="ECO:0000313" key="7">
    <source>
        <dbReference type="EMBL" id="MBO8423496.1"/>
    </source>
</evidence>
<evidence type="ECO:0000256" key="4">
    <source>
        <dbReference type="PROSITE-ProRule" id="PRU00182"/>
    </source>
</evidence>
<dbReference type="InterPro" id="IPR002942">
    <property type="entry name" value="S4_RNA-bd"/>
</dbReference>
<dbReference type="InterPro" id="IPR050343">
    <property type="entry name" value="RsuA_PseudoU_synthase"/>
</dbReference>
<reference evidence="7" key="2">
    <citation type="journal article" date="2021" name="PeerJ">
        <title>Extensive microbial diversity within the chicken gut microbiome revealed by metagenomics and culture.</title>
        <authorList>
            <person name="Gilroy R."/>
            <person name="Ravi A."/>
            <person name="Getino M."/>
            <person name="Pursley I."/>
            <person name="Horton D.L."/>
            <person name="Alikhan N.F."/>
            <person name="Baker D."/>
            <person name="Gharbi K."/>
            <person name="Hall N."/>
            <person name="Watson M."/>
            <person name="Adriaenssens E.M."/>
            <person name="Foster-Nyarko E."/>
            <person name="Jarju S."/>
            <person name="Secka A."/>
            <person name="Antonio M."/>
            <person name="Oren A."/>
            <person name="Chaudhuri R.R."/>
            <person name="La Ragione R."/>
            <person name="Hildebrand F."/>
            <person name="Pallen M.J."/>
        </authorList>
    </citation>
    <scope>NUCLEOTIDE SEQUENCE</scope>
    <source>
        <strain evidence="7">517</strain>
    </source>
</reference>
<proteinExistence type="inferred from homology"/>
<dbReference type="InterPro" id="IPR020103">
    <property type="entry name" value="PsdUridine_synth_cat_dom_sf"/>
</dbReference>
<name>A0A940DF49_9FIRM</name>
<dbReference type="Pfam" id="PF01479">
    <property type="entry name" value="S4"/>
    <property type="match status" value="1"/>
</dbReference>
<dbReference type="Proteomes" id="UP000727857">
    <property type="component" value="Unassembled WGS sequence"/>
</dbReference>
<dbReference type="PROSITE" id="PS50889">
    <property type="entry name" value="S4"/>
    <property type="match status" value="1"/>
</dbReference>
<dbReference type="GO" id="GO:0120159">
    <property type="term" value="F:rRNA pseudouridine synthase activity"/>
    <property type="evidence" value="ECO:0007669"/>
    <property type="project" value="UniProtKB-ARBA"/>
</dbReference>
<dbReference type="Pfam" id="PF00849">
    <property type="entry name" value="PseudoU_synth_2"/>
    <property type="match status" value="1"/>
</dbReference>
<evidence type="ECO:0000256" key="1">
    <source>
        <dbReference type="ARBA" id="ARBA00008348"/>
    </source>
</evidence>
<dbReference type="SUPFAM" id="SSF55120">
    <property type="entry name" value="Pseudouridine synthase"/>
    <property type="match status" value="1"/>
</dbReference>
<dbReference type="PROSITE" id="PS01149">
    <property type="entry name" value="PSI_RSU"/>
    <property type="match status" value="1"/>
</dbReference>
<feature type="domain" description="RNA-binding S4" evidence="6">
    <location>
        <begin position="1"/>
        <end position="61"/>
    </location>
</feature>
<dbReference type="InterPro" id="IPR042092">
    <property type="entry name" value="PsdUridine_s_RsuA/RluB/E/F_cat"/>
</dbReference>
<evidence type="ECO:0000256" key="2">
    <source>
        <dbReference type="ARBA" id="ARBA00022884"/>
    </source>
</evidence>
<dbReference type="EC" id="5.4.99.-" evidence="5"/>
<evidence type="ECO:0000313" key="8">
    <source>
        <dbReference type="Proteomes" id="UP000727857"/>
    </source>
</evidence>
<evidence type="ECO:0000259" key="6">
    <source>
        <dbReference type="SMART" id="SM00363"/>
    </source>
</evidence>
<gene>
    <name evidence="7" type="ORF">IAB16_00520</name>
</gene>
<dbReference type="GO" id="GO:0000455">
    <property type="term" value="P:enzyme-directed rRNA pseudouridine synthesis"/>
    <property type="evidence" value="ECO:0007669"/>
    <property type="project" value="UniProtKB-ARBA"/>
</dbReference>
<dbReference type="SUPFAM" id="SSF55174">
    <property type="entry name" value="Alpha-L RNA-binding motif"/>
    <property type="match status" value="1"/>
</dbReference>
<dbReference type="FunFam" id="3.10.290.10:FF:000003">
    <property type="entry name" value="Pseudouridine synthase"/>
    <property type="match status" value="1"/>
</dbReference>
<dbReference type="AlphaFoldDB" id="A0A940DF49"/>
<keyword evidence="3 5" id="KW-0413">Isomerase</keyword>
<dbReference type="EMBL" id="JADINF010000013">
    <property type="protein sequence ID" value="MBO8423496.1"/>
    <property type="molecule type" value="Genomic_DNA"/>
</dbReference>